<evidence type="ECO:0000313" key="2">
    <source>
        <dbReference type="Proteomes" id="UP000073492"/>
    </source>
</evidence>
<protein>
    <submittedName>
        <fullName evidence="1">Uncharacterized protein</fullName>
    </submittedName>
</protein>
<reference evidence="1 2" key="1">
    <citation type="submission" date="2015-07" db="EMBL/GenBank/DDBJ databases">
        <title>Comparative genomics of the Sigatoka disease complex on banana suggests a link between parallel evolutionary changes in Pseudocercospora fijiensis and Pseudocercospora eumusae and increased virulence on the banana host.</title>
        <authorList>
            <person name="Chang T.-C."/>
            <person name="Salvucci A."/>
            <person name="Crous P.W."/>
            <person name="Stergiopoulos I."/>
        </authorList>
    </citation>
    <scope>NUCLEOTIDE SEQUENCE [LARGE SCALE GENOMIC DNA]</scope>
    <source>
        <strain evidence="1 2">CBS 116634</strain>
    </source>
</reference>
<sequence>MARLRSCPATIWRNTGDLDKAKVRYDGELVKGDDEPSRFRTFVIACTWSQGDAAVMSKSDQQKTEESVRKTASQFPAQVFSLVV</sequence>
<organism evidence="1 2">
    <name type="scientific">Pseudocercospora musae</name>
    <dbReference type="NCBI Taxonomy" id="113226"/>
    <lineage>
        <taxon>Eukaryota</taxon>
        <taxon>Fungi</taxon>
        <taxon>Dikarya</taxon>
        <taxon>Ascomycota</taxon>
        <taxon>Pezizomycotina</taxon>
        <taxon>Dothideomycetes</taxon>
        <taxon>Dothideomycetidae</taxon>
        <taxon>Mycosphaerellales</taxon>
        <taxon>Mycosphaerellaceae</taxon>
        <taxon>Pseudocercospora</taxon>
    </lineage>
</organism>
<name>A0A139ILE2_9PEZI</name>
<dbReference type="EMBL" id="LFZO01000058">
    <property type="protein sequence ID" value="KXT15444.1"/>
    <property type="molecule type" value="Genomic_DNA"/>
</dbReference>
<dbReference type="AlphaFoldDB" id="A0A139ILE2"/>
<evidence type="ECO:0000313" key="1">
    <source>
        <dbReference type="EMBL" id="KXT15444.1"/>
    </source>
</evidence>
<comment type="caution">
    <text evidence="1">The sequence shown here is derived from an EMBL/GenBank/DDBJ whole genome shotgun (WGS) entry which is preliminary data.</text>
</comment>
<dbReference type="Proteomes" id="UP000073492">
    <property type="component" value="Unassembled WGS sequence"/>
</dbReference>
<proteinExistence type="predicted"/>
<keyword evidence="2" id="KW-1185">Reference proteome</keyword>
<gene>
    <name evidence="1" type="ORF">AC579_10626</name>
</gene>
<accession>A0A139ILE2</accession>